<keyword evidence="2" id="KW-0808">Transferase</keyword>
<feature type="domain" description="Aminoglycoside phosphotransferase" evidence="1">
    <location>
        <begin position="53"/>
        <end position="322"/>
    </location>
</feature>
<dbReference type="Pfam" id="PF01636">
    <property type="entry name" value="APH"/>
    <property type="match status" value="1"/>
</dbReference>
<gene>
    <name evidence="2" type="ORF">B0H15DRAFT_821649</name>
</gene>
<comment type="caution">
    <text evidence="2">The sequence shown here is derived from an EMBL/GenBank/DDBJ whole genome shotgun (WGS) entry which is preliminary data.</text>
</comment>
<dbReference type="Gene3D" id="3.90.1200.10">
    <property type="match status" value="1"/>
</dbReference>
<evidence type="ECO:0000259" key="1">
    <source>
        <dbReference type="Pfam" id="PF01636"/>
    </source>
</evidence>
<dbReference type="EMBL" id="JARJCN010000008">
    <property type="protein sequence ID" value="KAJ7098639.1"/>
    <property type="molecule type" value="Genomic_DNA"/>
</dbReference>
<dbReference type="GO" id="GO:0016301">
    <property type="term" value="F:kinase activity"/>
    <property type="evidence" value="ECO:0007669"/>
    <property type="project" value="UniProtKB-KW"/>
</dbReference>
<dbReference type="AlphaFoldDB" id="A0AAD6UFI4"/>
<dbReference type="InterPro" id="IPR051678">
    <property type="entry name" value="AGP_Transferase"/>
</dbReference>
<reference evidence="2" key="1">
    <citation type="submission" date="2023-03" db="EMBL/GenBank/DDBJ databases">
        <title>Massive genome expansion in bonnet fungi (Mycena s.s.) driven by repeated elements and novel gene families across ecological guilds.</title>
        <authorList>
            <consortium name="Lawrence Berkeley National Laboratory"/>
            <person name="Harder C.B."/>
            <person name="Miyauchi S."/>
            <person name="Viragh M."/>
            <person name="Kuo A."/>
            <person name="Thoen E."/>
            <person name="Andreopoulos B."/>
            <person name="Lu D."/>
            <person name="Skrede I."/>
            <person name="Drula E."/>
            <person name="Henrissat B."/>
            <person name="Morin E."/>
            <person name="Kohler A."/>
            <person name="Barry K."/>
            <person name="LaButti K."/>
            <person name="Morin E."/>
            <person name="Salamov A."/>
            <person name="Lipzen A."/>
            <person name="Mereny Z."/>
            <person name="Hegedus B."/>
            <person name="Baldrian P."/>
            <person name="Stursova M."/>
            <person name="Weitz H."/>
            <person name="Taylor A."/>
            <person name="Grigoriev I.V."/>
            <person name="Nagy L.G."/>
            <person name="Martin F."/>
            <person name="Kauserud H."/>
        </authorList>
    </citation>
    <scope>NUCLEOTIDE SEQUENCE</scope>
    <source>
        <strain evidence="2">CBHHK173m</strain>
    </source>
</reference>
<sequence length="400" mass="45342">MDPPPQDTDDVISIFSYDSDEDATPASFSTTELEKAVREHLHLDSCRLVKLAEGGYHKIYEVLAADSKPLNVVVRVAAPAFPKDKMESEIATMRYIAEHTDIHTPMVYHWNTDINSVGLEYMIMEKIQGRSASEVWDSLDFEKKEVMVSEVAHHLNQLFRLRFSTAGSLYPGSDGKIVVGPVVSTPFYAALDGVTRVRQAVDLAEYRGPFDTASSYVASFLKAELHVVQHHREHILEHELDGDEETLERGIEVLNKAVELSLVYPGDTCISEPLTSPGQPFSLRMDDFRLSNIMIDDDGHIQGFIDFEGATVAPLWDCASMPLWLQDPDEWDGTHEGGSDERLRALFWERIKEEDPTGEWLRACEKGRWFRRFSNMLSLNVGVWAHPRCWTPFRSILTVL</sequence>
<dbReference type="InterPro" id="IPR002575">
    <property type="entry name" value="Aminoglycoside_PTrfase"/>
</dbReference>
<evidence type="ECO:0000313" key="2">
    <source>
        <dbReference type="EMBL" id="KAJ7098639.1"/>
    </source>
</evidence>
<keyword evidence="2" id="KW-0418">Kinase</keyword>
<dbReference type="Proteomes" id="UP001222325">
    <property type="component" value="Unassembled WGS sequence"/>
</dbReference>
<dbReference type="InterPro" id="IPR011009">
    <property type="entry name" value="Kinase-like_dom_sf"/>
</dbReference>
<protein>
    <submittedName>
        <fullName evidence="2">Kinase-like domain-containing protein</fullName>
    </submittedName>
</protein>
<accession>A0AAD6UFI4</accession>
<dbReference type="PANTHER" id="PTHR21310">
    <property type="entry name" value="AMINOGLYCOSIDE PHOSPHOTRANSFERASE-RELATED-RELATED"/>
    <property type="match status" value="1"/>
</dbReference>
<name>A0AAD6UFI4_9AGAR</name>
<keyword evidence="3" id="KW-1185">Reference proteome</keyword>
<proteinExistence type="predicted"/>
<organism evidence="2 3">
    <name type="scientific">Mycena belliarum</name>
    <dbReference type="NCBI Taxonomy" id="1033014"/>
    <lineage>
        <taxon>Eukaryota</taxon>
        <taxon>Fungi</taxon>
        <taxon>Dikarya</taxon>
        <taxon>Basidiomycota</taxon>
        <taxon>Agaricomycotina</taxon>
        <taxon>Agaricomycetes</taxon>
        <taxon>Agaricomycetidae</taxon>
        <taxon>Agaricales</taxon>
        <taxon>Marasmiineae</taxon>
        <taxon>Mycenaceae</taxon>
        <taxon>Mycena</taxon>
    </lineage>
</organism>
<dbReference type="PANTHER" id="PTHR21310:SF13">
    <property type="entry name" value="AMINOGLYCOSIDE PHOSPHOTRANSFERASE DOMAIN-CONTAINING PROTEIN"/>
    <property type="match status" value="1"/>
</dbReference>
<dbReference type="Gene3D" id="3.30.200.20">
    <property type="entry name" value="Phosphorylase Kinase, domain 1"/>
    <property type="match status" value="1"/>
</dbReference>
<dbReference type="SUPFAM" id="SSF56112">
    <property type="entry name" value="Protein kinase-like (PK-like)"/>
    <property type="match status" value="1"/>
</dbReference>
<evidence type="ECO:0000313" key="3">
    <source>
        <dbReference type="Proteomes" id="UP001222325"/>
    </source>
</evidence>